<evidence type="ECO:0000313" key="2">
    <source>
        <dbReference type="Proteomes" id="UP000219467"/>
    </source>
</evidence>
<dbReference type="EMBL" id="OAOQ01000002">
    <property type="protein sequence ID" value="SNX68221.1"/>
    <property type="molecule type" value="Genomic_DNA"/>
</dbReference>
<dbReference type="Proteomes" id="UP000219467">
    <property type="component" value="Unassembled WGS sequence"/>
</dbReference>
<proteinExistence type="predicted"/>
<sequence length="209" mass="22893">MTAWPMLGANWPSGVTTTTTSGRIPRWATCHRQKRAGRSGYLMATRPAHLPSPKPMPVHPKDSCYERGTTGGQVTIVGRSSFCGAYIGLRLGSGRKVRRLTSKKGWRSVTVGFSTQSSRRFIPNLGRRCTQIKSLPRRARQALFARVPPCGMHQHLPGAPLSTFGTDQASVASSFFSGAISCPVSWSTIFMPRRTLPRSSKPRSLTFTS</sequence>
<reference evidence="2" key="1">
    <citation type="submission" date="2017-08" db="EMBL/GenBank/DDBJ databases">
        <authorList>
            <person name="Varghese N."/>
            <person name="Submissions S."/>
        </authorList>
    </citation>
    <scope>NUCLEOTIDE SEQUENCE [LARGE SCALE GENOMIC DNA]</scope>
    <source>
        <strain evidence="2">JA234</strain>
    </source>
</reference>
<gene>
    <name evidence="1" type="ORF">SAMN05878503_10214</name>
</gene>
<protein>
    <submittedName>
        <fullName evidence="1">Uncharacterized protein</fullName>
    </submittedName>
</protein>
<name>A0A285CKY8_9RHOB</name>
<accession>A0A285CKY8</accession>
<organism evidence="1 2">
    <name type="scientific">Cereibacter ovatus</name>
    <dbReference type="NCBI Taxonomy" id="439529"/>
    <lineage>
        <taxon>Bacteria</taxon>
        <taxon>Pseudomonadati</taxon>
        <taxon>Pseudomonadota</taxon>
        <taxon>Alphaproteobacteria</taxon>
        <taxon>Rhodobacterales</taxon>
        <taxon>Paracoccaceae</taxon>
        <taxon>Cereibacter</taxon>
    </lineage>
</organism>
<evidence type="ECO:0000313" key="1">
    <source>
        <dbReference type="EMBL" id="SNX68221.1"/>
    </source>
</evidence>
<keyword evidence="2" id="KW-1185">Reference proteome</keyword>
<dbReference type="AlphaFoldDB" id="A0A285CKY8"/>